<dbReference type="Pfam" id="PF13657">
    <property type="entry name" value="Couple_hipA"/>
    <property type="match status" value="1"/>
</dbReference>
<accession>A0ABP6SWL5</accession>
<dbReference type="InterPro" id="IPR052028">
    <property type="entry name" value="HipA_Ser/Thr_kinase"/>
</dbReference>
<gene>
    <name evidence="6" type="ORF">GCM10020369_25320</name>
</gene>
<dbReference type="EMBL" id="BAAAYN010000017">
    <property type="protein sequence ID" value="GAA3386626.1"/>
    <property type="molecule type" value="Genomic_DNA"/>
</dbReference>
<evidence type="ECO:0000256" key="3">
    <source>
        <dbReference type="ARBA" id="ARBA00022777"/>
    </source>
</evidence>
<evidence type="ECO:0000313" key="6">
    <source>
        <dbReference type="EMBL" id="GAA3386626.1"/>
    </source>
</evidence>
<keyword evidence="7" id="KW-1185">Reference proteome</keyword>
<keyword evidence="3" id="KW-0418">Kinase</keyword>
<proteinExistence type="inferred from homology"/>
<comment type="caution">
    <text evidence="6">The sequence shown here is derived from an EMBL/GenBank/DDBJ whole genome shotgun (WGS) entry which is preliminary data.</text>
</comment>
<evidence type="ECO:0000256" key="2">
    <source>
        <dbReference type="ARBA" id="ARBA00022679"/>
    </source>
</evidence>
<dbReference type="NCBIfam" id="TIGR03071">
    <property type="entry name" value="couple_hipA"/>
    <property type="match status" value="1"/>
</dbReference>
<evidence type="ECO:0000256" key="1">
    <source>
        <dbReference type="ARBA" id="ARBA00010164"/>
    </source>
</evidence>
<dbReference type="Pfam" id="PF07804">
    <property type="entry name" value="HipA_C"/>
    <property type="match status" value="1"/>
</dbReference>
<evidence type="ECO:0000313" key="7">
    <source>
        <dbReference type="Proteomes" id="UP001501676"/>
    </source>
</evidence>
<sequence length="418" mass="44561">MPDARFRLAVWLGGRHLADLDDVGGDRLRLTYTPDAVREGALFVSAALPVRSAHYPPGAVAPYLEGLLPEGEMRTRIEQRFGVRRGHVFGLLRAIGRDCAGAVALLPPGETPTDSLAEAEPLDDERLAAEVASLGTAPLGVDAHVRLSLAGLQDKLLVARLPDGRWARPVDGAPSTHILKPEPARFPGLARLEAFGLAVARELGMTVADADVVEVAGRPVLAVSRFDRRVGEDGRVLRIHQEDFCQALGRSPVAKYQADGGPGFVDAAFALRAVSSEPPVDLVRLLHAAVLTVLIGNADAHARNFSMAYRSPRDRRLAPLYDLVPTTLLTVRPGEAPLSSSLAMSVNGVWEVDAVTGADLLAEARTWRMPAPVASGEIERMLHGAGQAVDRAAAAVGDVPADVVRRTRDRAKELLGSL</sequence>
<dbReference type="PANTHER" id="PTHR37419">
    <property type="entry name" value="SERINE/THREONINE-PROTEIN KINASE TOXIN HIPA"/>
    <property type="match status" value="1"/>
</dbReference>
<evidence type="ECO:0000259" key="4">
    <source>
        <dbReference type="Pfam" id="PF07804"/>
    </source>
</evidence>
<keyword evidence="2" id="KW-0808">Transferase</keyword>
<feature type="domain" description="HipA-like C-terminal" evidence="4">
    <location>
        <begin position="147"/>
        <end position="378"/>
    </location>
</feature>
<comment type="similarity">
    <text evidence="1">Belongs to the HipA Ser/Thr kinase family.</text>
</comment>
<protein>
    <submittedName>
        <fullName evidence="6">Type II toxin-antitoxin system HipA family toxin</fullName>
    </submittedName>
</protein>
<name>A0ABP6SWL5_9ACTN</name>
<reference evidence="7" key="1">
    <citation type="journal article" date="2019" name="Int. J. Syst. Evol. Microbiol.">
        <title>The Global Catalogue of Microorganisms (GCM) 10K type strain sequencing project: providing services to taxonomists for standard genome sequencing and annotation.</title>
        <authorList>
            <consortium name="The Broad Institute Genomics Platform"/>
            <consortium name="The Broad Institute Genome Sequencing Center for Infectious Disease"/>
            <person name="Wu L."/>
            <person name="Ma J."/>
        </authorList>
    </citation>
    <scope>NUCLEOTIDE SEQUENCE [LARGE SCALE GENOMIC DNA]</scope>
    <source>
        <strain evidence="7">JCM 9458</strain>
    </source>
</reference>
<dbReference type="PANTHER" id="PTHR37419:SF1">
    <property type="entry name" value="SERINE_THREONINE-PROTEIN KINASE TOXIN HIPA"/>
    <property type="match status" value="1"/>
</dbReference>
<dbReference type="InterPro" id="IPR012893">
    <property type="entry name" value="HipA-like_C"/>
</dbReference>
<dbReference type="InterPro" id="IPR017508">
    <property type="entry name" value="HipA_N1"/>
</dbReference>
<organism evidence="6 7">
    <name type="scientific">Cryptosporangium minutisporangium</name>
    <dbReference type="NCBI Taxonomy" id="113569"/>
    <lineage>
        <taxon>Bacteria</taxon>
        <taxon>Bacillati</taxon>
        <taxon>Actinomycetota</taxon>
        <taxon>Actinomycetes</taxon>
        <taxon>Cryptosporangiales</taxon>
        <taxon>Cryptosporangiaceae</taxon>
        <taxon>Cryptosporangium</taxon>
    </lineage>
</organism>
<feature type="domain" description="HipA N-terminal subdomain 1" evidence="5">
    <location>
        <begin position="8"/>
        <end position="105"/>
    </location>
</feature>
<evidence type="ECO:0000259" key="5">
    <source>
        <dbReference type="Pfam" id="PF13657"/>
    </source>
</evidence>
<dbReference type="Proteomes" id="UP001501676">
    <property type="component" value="Unassembled WGS sequence"/>
</dbReference>
<dbReference type="RefSeq" id="WP_345728244.1">
    <property type="nucleotide sequence ID" value="NZ_BAAAYN010000017.1"/>
</dbReference>